<dbReference type="OrthoDB" id="37537at2759"/>
<protein>
    <recommendedName>
        <fullName evidence="2">NADP-dependent oxidoreductase domain-containing protein</fullName>
    </recommendedName>
</protein>
<dbReference type="InterPro" id="IPR036812">
    <property type="entry name" value="NAD(P)_OxRdtase_dom_sf"/>
</dbReference>
<keyword evidence="1" id="KW-0560">Oxidoreductase</keyword>
<dbReference type="PANTHER" id="PTHR43625">
    <property type="entry name" value="AFLATOXIN B1 ALDEHYDE REDUCTASE"/>
    <property type="match status" value="1"/>
</dbReference>
<keyword evidence="4" id="KW-1185">Reference proteome</keyword>
<comment type="caution">
    <text evidence="3">The sequence shown here is derived from an EMBL/GenBank/DDBJ whole genome shotgun (WGS) entry which is preliminary data.</text>
</comment>
<dbReference type="InterPro" id="IPR020471">
    <property type="entry name" value="AKR"/>
</dbReference>
<dbReference type="Pfam" id="PF00248">
    <property type="entry name" value="Aldo_ket_red"/>
    <property type="match status" value="1"/>
</dbReference>
<evidence type="ECO:0000313" key="3">
    <source>
        <dbReference type="EMBL" id="KAF9519815.1"/>
    </source>
</evidence>
<name>A0A9P6B943_9AGAM</name>
<evidence type="ECO:0000259" key="2">
    <source>
        <dbReference type="Pfam" id="PF00248"/>
    </source>
</evidence>
<dbReference type="InterPro" id="IPR023210">
    <property type="entry name" value="NADP_OxRdtase_dom"/>
</dbReference>
<feature type="domain" description="NADP-dependent oxidoreductase" evidence="2">
    <location>
        <begin position="15"/>
        <end position="304"/>
    </location>
</feature>
<dbReference type="Proteomes" id="UP000886523">
    <property type="component" value="Unassembled WGS sequence"/>
</dbReference>
<organism evidence="3 4">
    <name type="scientific">Hydnum rufescens UP504</name>
    <dbReference type="NCBI Taxonomy" id="1448309"/>
    <lineage>
        <taxon>Eukaryota</taxon>
        <taxon>Fungi</taxon>
        <taxon>Dikarya</taxon>
        <taxon>Basidiomycota</taxon>
        <taxon>Agaricomycotina</taxon>
        <taxon>Agaricomycetes</taxon>
        <taxon>Cantharellales</taxon>
        <taxon>Hydnaceae</taxon>
        <taxon>Hydnum</taxon>
    </lineage>
</organism>
<gene>
    <name evidence="3" type="ORF">BS47DRAFT_1336514</name>
</gene>
<evidence type="ECO:0000313" key="4">
    <source>
        <dbReference type="Proteomes" id="UP000886523"/>
    </source>
</evidence>
<accession>A0A9P6B943</accession>
<dbReference type="InterPro" id="IPR050791">
    <property type="entry name" value="Aldo-Keto_reductase"/>
</dbReference>
<dbReference type="PANTHER" id="PTHR43625:SF40">
    <property type="entry name" value="ALDO-KETO REDUCTASE YAKC [NADP(+)]"/>
    <property type="match status" value="1"/>
</dbReference>
<dbReference type="GO" id="GO:0005737">
    <property type="term" value="C:cytoplasm"/>
    <property type="evidence" value="ECO:0007669"/>
    <property type="project" value="TreeGrafter"/>
</dbReference>
<dbReference type="PRINTS" id="PR00069">
    <property type="entry name" value="ALDKETRDTASE"/>
</dbReference>
<dbReference type="SUPFAM" id="SSF51430">
    <property type="entry name" value="NAD(P)-linked oxidoreductase"/>
    <property type="match status" value="1"/>
</dbReference>
<reference evidence="3" key="1">
    <citation type="journal article" date="2020" name="Nat. Commun.">
        <title>Large-scale genome sequencing of mycorrhizal fungi provides insights into the early evolution of symbiotic traits.</title>
        <authorList>
            <person name="Miyauchi S."/>
            <person name="Kiss E."/>
            <person name="Kuo A."/>
            <person name="Drula E."/>
            <person name="Kohler A."/>
            <person name="Sanchez-Garcia M."/>
            <person name="Morin E."/>
            <person name="Andreopoulos B."/>
            <person name="Barry K.W."/>
            <person name="Bonito G."/>
            <person name="Buee M."/>
            <person name="Carver A."/>
            <person name="Chen C."/>
            <person name="Cichocki N."/>
            <person name="Clum A."/>
            <person name="Culley D."/>
            <person name="Crous P.W."/>
            <person name="Fauchery L."/>
            <person name="Girlanda M."/>
            <person name="Hayes R.D."/>
            <person name="Keri Z."/>
            <person name="LaButti K."/>
            <person name="Lipzen A."/>
            <person name="Lombard V."/>
            <person name="Magnuson J."/>
            <person name="Maillard F."/>
            <person name="Murat C."/>
            <person name="Nolan M."/>
            <person name="Ohm R.A."/>
            <person name="Pangilinan J."/>
            <person name="Pereira M.F."/>
            <person name="Perotto S."/>
            <person name="Peter M."/>
            <person name="Pfister S."/>
            <person name="Riley R."/>
            <person name="Sitrit Y."/>
            <person name="Stielow J.B."/>
            <person name="Szollosi G."/>
            <person name="Zifcakova L."/>
            <person name="Stursova M."/>
            <person name="Spatafora J.W."/>
            <person name="Tedersoo L."/>
            <person name="Vaario L.M."/>
            <person name="Yamada A."/>
            <person name="Yan M."/>
            <person name="Wang P."/>
            <person name="Xu J."/>
            <person name="Bruns T."/>
            <person name="Baldrian P."/>
            <person name="Vilgalys R."/>
            <person name="Dunand C."/>
            <person name="Henrissat B."/>
            <person name="Grigoriev I.V."/>
            <person name="Hibbett D."/>
            <person name="Nagy L.G."/>
            <person name="Martin F.M."/>
        </authorList>
    </citation>
    <scope>NUCLEOTIDE SEQUENCE</scope>
    <source>
        <strain evidence="3">UP504</strain>
    </source>
</reference>
<dbReference type="Gene3D" id="3.20.20.100">
    <property type="entry name" value="NADP-dependent oxidoreductase domain"/>
    <property type="match status" value="1"/>
</dbReference>
<proteinExistence type="predicted"/>
<dbReference type="AlphaFoldDB" id="A0A9P6B943"/>
<sequence>MSATRKIGDAEFAAIGYGAMGIGGMGYGSPGSDEERFEVLDRLFELGCRHWDTASIYGDSEELIGKWFERTGNRDKIFLATKFGFTPEFILRGDPEFVKSECEKSLKKLRTDHIDLYYQHRPAPDTPIEITVGAMAELVKEGKVKYLGLSEAPPNAIRRAQTVHPISALQVEFSPFDLTLEKPGGGLDVARQFGIAVVAYSPTGRGLATGRYKSPDDFSENDARRMLPRYSAENFPHIIEVVDTLQEIAVVHKATAAQVCIAWLLAQGNDIIPIPGSKQIKYVEENWFAKDVHLSTAEIGRIRVLVDATNAHLDEIPRYPKAFHDQTLEETPPLEKK</sequence>
<dbReference type="EMBL" id="MU128915">
    <property type="protein sequence ID" value="KAF9519815.1"/>
    <property type="molecule type" value="Genomic_DNA"/>
</dbReference>
<evidence type="ECO:0000256" key="1">
    <source>
        <dbReference type="ARBA" id="ARBA00023002"/>
    </source>
</evidence>
<dbReference type="GO" id="GO:0016491">
    <property type="term" value="F:oxidoreductase activity"/>
    <property type="evidence" value="ECO:0007669"/>
    <property type="project" value="UniProtKB-KW"/>
</dbReference>